<dbReference type="InterPro" id="IPR004518">
    <property type="entry name" value="MazG-like_dom"/>
</dbReference>
<sequence>MREIRSLLQIMARLRSPQGCPWDRKQTHQTLRPMMLEEVYELLEAIDQKDDHALQEELGDVLLHLIFHAQLAKERRAFDFRQVAKRLAEKLISRHPHVFGKERLVTTQQVLQRWHQLKEAEKPSRQSSLDGIPLHLPSLLLAQNLQKRAARVGFDWPDPKKGIPKKLREELREISETKGRGAAFARELGDLLFTLVNLARHRGVDAETACRDSAHRFARRVRSIESHLAKKGKKTTQLNPRELEREWQKAKRRV</sequence>
<dbReference type="Proteomes" id="UP000051557">
    <property type="component" value="Unassembled WGS sequence"/>
</dbReference>
<protein>
    <recommendedName>
        <fullName evidence="1">NTP pyrophosphohydrolase MazG-like domain-containing protein</fullName>
    </recommendedName>
</protein>
<dbReference type="EMBL" id="LIDM01000017">
    <property type="protein sequence ID" value="KRP33208.1"/>
    <property type="molecule type" value="Genomic_DNA"/>
</dbReference>
<dbReference type="GO" id="GO:0046047">
    <property type="term" value="P:TTP catabolic process"/>
    <property type="evidence" value="ECO:0007669"/>
    <property type="project" value="TreeGrafter"/>
</dbReference>
<dbReference type="NCBIfam" id="NF007113">
    <property type="entry name" value="PRK09562.1"/>
    <property type="match status" value="1"/>
</dbReference>
<dbReference type="GO" id="GO:0046052">
    <property type="term" value="P:UTP catabolic process"/>
    <property type="evidence" value="ECO:0007669"/>
    <property type="project" value="TreeGrafter"/>
</dbReference>
<evidence type="ECO:0000313" key="2">
    <source>
        <dbReference type="EMBL" id="KRP33208.1"/>
    </source>
</evidence>
<dbReference type="CDD" id="cd11529">
    <property type="entry name" value="NTP-PPase_MazG_Cterm"/>
    <property type="match status" value="1"/>
</dbReference>
<dbReference type="CDD" id="cd11528">
    <property type="entry name" value="NTP-PPase_MazG_Nterm"/>
    <property type="match status" value="1"/>
</dbReference>
<dbReference type="FunFam" id="1.10.287.1080:FF:000001">
    <property type="entry name" value="Nucleoside triphosphate pyrophosphohydrolase"/>
    <property type="match status" value="1"/>
</dbReference>
<feature type="domain" description="NTP pyrophosphohydrolase MazG-like" evidence="1">
    <location>
        <begin position="26"/>
        <end position="99"/>
    </location>
</feature>
<dbReference type="GO" id="GO:0046081">
    <property type="term" value="P:dUTP catabolic process"/>
    <property type="evidence" value="ECO:0007669"/>
    <property type="project" value="TreeGrafter"/>
</dbReference>
<evidence type="ECO:0000259" key="1">
    <source>
        <dbReference type="Pfam" id="PF03819"/>
    </source>
</evidence>
<name>A0A0R2XAK2_9BACT</name>
<dbReference type="InterPro" id="IPR048015">
    <property type="entry name" value="NTP-PPase_MazG-like_N"/>
</dbReference>
<comment type="caution">
    <text evidence="2">The sequence shown here is derived from an EMBL/GenBank/DDBJ whole genome shotgun (WGS) entry which is preliminary data.</text>
</comment>
<evidence type="ECO:0000313" key="3">
    <source>
        <dbReference type="Proteomes" id="UP000051557"/>
    </source>
</evidence>
<dbReference type="Pfam" id="PF03819">
    <property type="entry name" value="MazG"/>
    <property type="match status" value="1"/>
</dbReference>
<dbReference type="GO" id="GO:0046076">
    <property type="term" value="P:dTTP catabolic process"/>
    <property type="evidence" value="ECO:0007669"/>
    <property type="project" value="TreeGrafter"/>
</dbReference>
<accession>A0A0R2XAK2</accession>
<gene>
    <name evidence="2" type="ORF">ABS32_00955</name>
</gene>
<dbReference type="PANTHER" id="PTHR30522">
    <property type="entry name" value="NUCLEOSIDE TRIPHOSPHATE PYROPHOSPHOHYDROLASE"/>
    <property type="match status" value="1"/>
</dbReference>
<dbReference type="GO" id="GO:0006950">
    <property type="term" value="P:response to stress"/>
    <property type="evidence" value="ECO:0007669"/>
    <property type="project" value="UniProtKB-ARBA"/>
</dbReference>
<dbReference type="InterPro" id="IPR011551">
    <property type="entry name" value="NTP_PyrPHydrolase_MazG"/>
</dbReference>
<dbReference type="AlphaFoldDB" id="A0A0R2XAK2"/>
<dbReference type="NCBIfam" id="TIGR00444">
    <property type="entry name" value="mazG"/>
    <property type="match status" value="1"/>
</dbReference>
<proteinExistence type="predicted"/>
<organism evidence="2 3">
    <name type="scientific">Verrucomicrobia subdivision 6 bacterium BACL9 MAG-120820-bin42</name>
    <dbReference type="NCBI Taxonomy" id="1655634"/>
    <lineage>
        <taxon>Bacteria</taxon>
        <taxon>Pseudomonadati</taxon>
        <taxon>Verrucomicrobiota</taxon>
        <taxon>Verrucomicrobiia</taxon>
        <taxon>Verrucomicrobiales</taxon>
        <taxon>Verrucomicrobia subdivision 6</taxon>
    </lineage>
</organism>
<reference evidence="2 3" key="1">
    <citation type="submission" date="2015-10" db="EMBL/GenBank/DDBJ databases">
        <title>Metagenome-Assembled Genomes uncover a global brackish microbiome.</title>
        <authorList>
            <person name="Hugerth L.W."/>
            <person name="Larsson J."/>
            <person name="Alneberg J."/>
            <person name="Lindh M.V."/>
            <person name="Legrand C."/>
            <person name="Pinhassi J."/>
            <person name="Andersson A.F."/>
        </authorList>
    </citation>
    <scope>NUCLEOTIDE SEQUENCE [LARGE SCALE GENOMIC DNA]</scope>
    <source>
        <strain evidence="2">BACL9 MAG-120820-bin42</strain>
    </source>
</reference>
<dbReference type="Gene3D" id="1.10.287.1080">
    <property type="entry name" value="MazG-like"/>
    <property type="match status" value="2"/>
</dbReference>
<dbReference type="GO" id="GO:0006203">
    <property type="term" value="P:dGTP catabolic process"/>
    <property type="evidence" value="ECO:0007669"/>
    <property type="project" value="TreeGrafter"/>
</dbReference>
<dbReference type="GO" id="GO:0047429">
    <property type="term" value="F:nucleoside triphosphate diphosphatase activity"/>
    <property type="evidence" value="ECO:0007669"/>
    <property type="project" value="InterPro"/>
</dbReference>
<dbReference type="InterPro" id="IPR048011">
    <property type="entry name" value="NTP-PPase_MazG-like_C"/>
</dbReference>
<dbReference type="PANTHER" id="PTHR30522:SF0">
    <property type="entry name" value="NUCLEOSIDE TRIPHOSPHATE PYROPHOSPHOHYDROLASE"/>
    <property type="match status" value="1"/>
</dbReference>
<dbReference type="SUPFAM" id="SSF101386">
    <property type="entry name" value="all-alpha NTP pyrophosphatases"/>
    <property type="match status" value="2"/>
</dbReference>
<dbReference type="GO" id="GO:0046061">
    <property type="term" value="P:dATP catabolic process"/>
    <property type="evidence" value="ECO:0007669"/>
    <property type="project" value="TreeGrafter"/>
</dbReference>